<proteinExistence type="predicted"/>
<protein>
    <submittedName>
        <fullName evidence="2">Ferredoxin</fullName>
    </submittedName>
</protein>
<reference evidence="2" key="2">
    <citation type="submission" date="2021-04" db="EMBL/GenBank/DDBJ databases">
        <authorList>
            <person name="Dong X."/>
        </authorList>
    </citation>
    <scope>NUCLEOTIDE SEQUENCE</scope>
    <source>
        <strain evidence="2">LLY</strain>
    </source>
</reference>
<reference evidence="2" key="1">
    <citation type="journal article" date="2021" name="mSystems">
        <title>Bacteria and Archaea Synergistically Convert Glycine Betaine to Biogenic Methane in the Formosa Cold Seep of the South China Sea.</title>
        <authorList>
            <person name="Li L."/>
            <person name="Zhang W."/>
            <person name="Zhang S."/>
            <person name="Song L."/>
            <person name="Sun Q."/>
            <person name="Zhang H."/>
            <person name="Xiang H."/>
            <person name="Dong X."/>
        </authorList>
    </citation>
    <scope>NUCLEOTIDE SEQUENCE</scope>
    <source>
        <strain evidence="2">LLY</strain>
    </source>
</reference>
<sequence>MADVKNKVAENVEGAYYVDDQCITCQRCIDEAPNNFKMNDNGSSAFVFKQPENDTEKKNCEDAMDSCPAEAIGNDG</sequence>
<dbReference type="AlphaFoldDB" id="A0A9E5DAX1"/>
<dbReference type="Gene3D" id="3.30.70.20">
    <property type="match status" value="1"/>
</dbReference>
<dbReference type="PROSITE" id="PS51379">
    <property type="entry name" value="4FE4S_FER_2"/>
    <property type="match status" value="1"/>
</dbReference>
<keyword evidence="3" id="KW-1185">Reference proteome</keyword>
<comment type="caution">
    <text evidence="2">The sequence shown here is derived from an EMBL/GenBank/DDBJ whole genome shotgun (WGS) entry which is preliminary data.</text>
</comment>
<accession>A0A9E5DAX1</accession>
<evidence type="ECO:0000259" key="1">
    <source>
        <dbReference type="PROSITE" id="PS51379"/>
    </source>
</evidence>
<name>A0A9E5DAX1_9EURY</name>
<evidence type="ECO:0000313" key="2">
    <source>
        <dbReference type="EMBL" id="MCM1987085.1"/>
    </source>
</evidence>
<feature type="domain" description="4Fe-4S ferredoxin-type" evidence="1">
    <location>
        <begin position="14"/>
        <end position="41"/>
    </location>
</feature>
<gene>
    <name evidence="2" type="ORF">KDK67_08825</name>
</gene>
<organism evidence="2 3">
    <name type="scientific">Methanococcoides seepicolus</name>
    <dbReference type="NCBI Taxonomy" id="2828780"/>
    <lineage>
        <taxon>Archaea</taxon>
        <taxon>Methanobacteriati</taxon>
        <taxon>Methanobacteriota</taxon>
        <taxon>Stenosarchaea group</taxon>
        <taxon>Methanomicrobia</taxon>
        <taxon>Methanosarcinales</taxon>
        <taxon>Methanosarcinaceae</taxon>
        <taxon>Methanococcoides</taxon>
    </lineage>
</organism>
<dbReference type="Proteomes" id="UP001056766">
    <property type="component" value="Unassembled WGS sequence"/>
</dbReference>
<dbReference type="EMBL" id="JAGSOI010000035">
    <property type="protein sequence ID" value="MCM1987085.1"/>
    <property type="molecule type" value="Genomic_DNA"/>
</dbReference>
<dbReference type="Pfam" id="PF13370">
    <property type="entry name" value="Fer4_13"/>
    <property type="match status" value="1"/>
</dbReference>
<dbReference type="RefSeq" id="WP_250868431.1">
    <property type="nucleotide sequence ID" value="NZ_JAGSOI010000035.1"/>
</dbReference>
<dbReference type="SUPFAM" id="SSF54862">
    <property type="entry name" value="4Fe-4S ferredoxins"/>
    <property type="match status" value="1"/>
</dbReference>
<evidence type="ECO:0000313" key="3">
    <source>
        <dbReference type="Proteomes" id="UP001056766"/>
    </source>
</evidence>
<dbReference type="InterPro" id="IPR017896">
    <property type="entry name" value="4Fe4S_Fe-S-bd"/>
</dbReference>